<sequence>VLFSDDFDSGASVLWGNEVGNWSASGGVYDAGAPDNSPNAFSSLPFDLGDFAVELDINDVNDGGVWLRSTPAPGTSVGIAGVLFVAARGQSYWHISLDGSSYGGAMNSVAGPATGSDAHFRFDVVGDTYTAYLNGSDTPLTSITTGQFPSGRVALYDFSSQTFDNVVIVPEPATVRGWGSLSSSPGVEAVKIYPRSFAVFEQLQSLLTSRSTIAWVVGVVWASAPSIVYGENGEGFFIVNASNATEFLDIDIVDPNTLLPLPSTFTANAQGEYAMSGLLVLEGNTAEPLGNVEITGLGDPHLETKVTLVIPSDAIAVTGPQLFLSLIAGISILRVGDPDSGQNWRIESQQIITATGTPGTPPASPIASQSAFLETADAKSANANAGVSGPYTIPGMDTRSSGHLELPPVPAESTEEAFTTLVTQCDIGFFDIPTDFDCMIDVTSRTDLILHEAVPGDFNGDGFVNLADYPVWRNNLGAPTEEALNGGGNGLGGIDNADYDYWKSFFGQPDPSAFEATTVPEPGSIALLVL</sequence>
<evidence type="ECO:0000256" key="1">
    <source>
        <dbReference type="SAM" id="MobiDB-lite"/>
    </source>
</evidence>
<proteinExistence type="predicted"/>
<dbReference type="EMBL" id="CAXAMM010016001">
    <property type="protein sequence ID" value="CAK9037800.1"/>
    <property type="molecule type" value="Genomic_DNA"/>
</dbReference>
<dbReference type="Gene3D" id="2.60.120.560">
    <property type="entry name" value="Exo-inulinase, domain 1"/>
    <property type="match status" value="1"/>
</dbReference>
<feature type="region of interest" description="Disordered" evidence="1">
    <location>
        <begin position="384"/>
        <end position="403"/>
    </location>
</feature>
<reference evidence="2 3" key="1">
    <citation type="submission" date="2024-02" db="EMBL/GenBank/DDBJ databases">
        <authorList>
            <person name="Chen Y."/>
            <person name="Shah S."/>
            <person name="Dougan E. K."/>
            <person name="Thang M."/>
            <person name="Chan C."/>
        </authorList>
    </citation>
    <scope>NUCLEOTIDE SEQUENCE [LARGE SCALE GENOMIC DNA]</scope>
</reference>
<accession>A0ABP0LF61</accession>
<organism evidence="2 3">
    <name type="scientific">Durusdinium trenchii</name>
    <dbReference type="NCBI Taxonomy" id="1381693"/>
    <lineage>
        <taxon>Eukaryota</taxon>
        <taxon>Sar</taxon>
        <taxon>Alveolata</taxon>
        <taxon>Dinophyceae</taxon>
        <taxon>Suessiales</taxon>
        <taxon>Symbiodiniaceae</taxon>
        <taxon>Durusdinium</taxon>
    </lineage>
</organism>
<name>A0ABP0LF61_9DINO</name>
<dbReference type="Proteomes" id="UP001642464">
    <property type="component" value="Unassembled WGS sequence"/>
</dbReference>
<keyword evidence="3" id="KW-1185">Reference proteome</keyword>
<feature type="non-terminal residue" evidence="2">
    <location>
        <position position="530"/>
    </location>
</feature>
<comment type="caution">
    <text evidence="2">The sequence shown here is derived from an EMBL/GenBank/DDBJ whole genome shotgun (WGS) entry which is preliminary data.</text>
</comment>
<dbReference type="InterPro" id="IPR018247">
    <property type="entry name" value="EF_Hand_1_Ca_BS"/>
</dbReference>
<protein>
    <submittedName>
        <fullName evidence="2">PEP-CTERM domain-containing protein</fullName>
    </submittedName>
</protein>
<dbReference type="PROSITE" id="PS00018">
    <property type="entry name" value="EF_HAND_1"/>
    <property type="match status" value="1"/>
</dbReference>
<evidence type="ECO:0000313" key="3">
    <source>
        <dbReference type="Proteomes" id="UP001642464"/>
    </source>
</evidence>
<gene>
    <name evidence="2" type="ORF">SCF082_LOCUS22322</name>
</gene>
<feature type="non-terminal residue" evidence="2">
    <location>
        <position position="1"/>
    </location>
</feature>
<evidence type="ECO:0000313" key="2">
    <source>
        <dbReference type="EMBL" id="CAK9037800.1"/>
    </source>
</evidence>